<keyword evidence="4" id="KW-0762">Sugar transport</keyword>
<dbReference type="InterPro" id="IPR005829">
    <property type="entry name" value="Sugar_transporter_CS"/>
</dbReference>
<evidence type="ECO:0000256" key="4">
    <source>
        <dbReference type="ARBA" id="ARBA00022597"/>
    </source>
</evidence>
<dbReference type="EMBL" id="KI210070">
    <property type="protein sequence ID" value="ERL96153.1"/>
    <property type="molecule type" value="Genomic_DNA"/>
</dbReference>
<accession>U4UUD1</accession>
<dbReference type="PROSITE" id="PS50850">
    <property type="entry name" value="MFS"/>
    <property type="match status" value="1"/>
</dbReference>
<evidence type="ECO:0000313" key="10">
    <source>
        <dbReference type="EMBL" id="ERL96153.1"/>
    </source>
</evidence>
<keyword evidence="7 8" id="KW-0472">Membrane</keyword>
<organism evidence="10 11">
    <name type="scientific">Dendroctonus ponderosae</name>
    <name type="common">Mountain pine beetle</name>
    <dbReference type="NCBI Taxonomy" id="77166"/>
    <lineage>
        <taxon>Eukaryota</taxon>
        <taxon>Metazoa</taxon>
        <taxon>Ecdysozoa</taxon>
        <taxon>Arthropoda</taxon>
        <taxon>Hexapoda</taxon>
        <taxon>Insecta</taxon>
        <taxon>Pterygota</taxon>
        <taxon>Neoptera</taxon>
        <taxon>Endopterygota</taxon>
        <taxon>Coleoptera</taxon>
        <taxon>Polyphaga</taxon>
        <taxon>Cucujiformia</taxon>
        <taxon>Curculionidae</taxon>
        <taxon>Scolytinae</taxon>
        <taxon>Dendroctonus</taxon>
    </lineage>
</organism>
<feature type="domain" description="Major facilitator superfamily (MFS) profile" evidence="9">
    <location>
        <begin position="11"/>
        <end position="429"/>
    </location>
</feature>
<dbReference type="Pfam" id="PF00083">
    <property type="entry name" value="Sugar_tr"/>
    <property type="match status" value="1"/>
</dbReference>
<dbReference type="SUPFAM" id="SSF103473">
    <property type="entry name" value="MFS general substrate transporter"/>
    <property type="match status" value="1"/>
</dbReference>
<dbReference type="InterPro" id="IPR050549">
    <property type="entry name" value="MFS_Trehalose_Transporter"/>
</dbReference>
<evidence type="ECO:0000256" key="6">
    <source>
        <dbReference type="ARBA" id="ARBA00022989"/>
    </source>
</evidence>
<dbReference type="InterPro" id="IPR036259">
    <property type="entry name" value="MFS_trans_sf"/>
</dbReference>
<feature type="transmembrane region" description="Helical" evidence="8">
    <location>
        <begin position="82"/>
        <end position="101"/>
    </location>
</feature>
<dbReference type="InterPro" id="IPR005828">
    <property type="entry name" value="MFS_sugar_transport-like"/>
</dbReference>
<feature type="transmembrane region" description="Helical" evidence="8">
    <location>
        <begin position="338"/>
        <end position="362"/>
    </location>
</feature>
<evidence type="ECO:0000256" key="3">
    <source>
        <dbReference type="ARBA" id="ARBA00022475"/>
    </source>
</evidence>
<proteinExistence type="predicted"/>
<keyword evidence="6 8" id="KW-1133">Transmembrane helix</keyword>
<evidence type="ECO:0000256" key="8">
    <source>
        <dbReference type="SAM" id="Phobius"/>
    </source>
</evidence>
<feature type="transmembrane region" description="Helical" evidence="8">
    <location>
        <begin position="305"/>
        <end position="326"/>
    </location>
</feature>
<evidence type="ECO:0000256" key="5">
    <source>
        <dbReference type="ARBA" id="ARBA00022692"/>
    </source>
</evidence>
<dbReference type="STRING" id="77166.U4UUD1"/>
<feature type="transmembrane region" description="Helical" evidence="8">
    <location>
        <begin position="240"/>
        <end position="258"/>
    </location>
</feature>
<keyword evidence="3" id="KW-1003">Cell membrane</keyword>
<dbReference type="PANTHER" id="PTHR48021">
    <property type="match status" value="1"/>
</dbReference>
<dbReference type="AlphaFoldDB" id="U4UUD1"/>
<dbReference type="FunFam" id="1.20.1250.20:FF:000218">
    <property type="entry name" value="facilitated trehalose transporter Tret1"/>
    <property type="match status" value="1"/>
</dbReference>
<feature type="transmembrane region" description="Helical" evidence="8">
    <location>
        <begin position="278"/>
        <end position="298"/>
    </location>
</feature>
<dbReference type="PROSITE" id="PS00216">
    <property type="entry name" value="SUGAR_TRANSPORT_1"/>
    <property type="match status" value="1"/>
</dbReference>
<dbReference type="GO" id="GO:0022857">
    <property type="term" value="F:transmembrane transporter activity"/>
    <property type="evidence" value="ECO:0007669"/>
    <property type="project" value="InterPro"/>
</dbReference>
<feature type="transmembrane region" description="Helical" evidence="8">
    <location>
        <begin position="167"/>
        <end position="185"/>
    </location>
</feature>
<sequence>MTKIENLQPQSGGLVSILGLLSGLTQHWPSPIFSQLSTNENPLGRALTAAEQNWMVSLPYLGGLLGPPMSGLIMEKWGRKSALFGAYVTGVVCSLAAALGTQTWHLYLSRATAGMSAYSGIIVAAVYLGEIADERYRGVVYSSIPLSVSAGMLMCFWIGLYASIAQLHFTILAVALLGLMLTGFLPESPYYLLQRLQSGNAGKSLSLLRNSDDILGELTLIQAHVAKTGNLQSKAVRKSLGIVPGLVVLAQFSGSVAIRGNIRSLFLKTGWSISDNAAGVVIGIIQICSSVFTMGVDWMGRKNMLTFASFGLAFLLGILGIYFQFLDESLENYAEITWLPLLVFMGYFLLFYSSLSSLPLLYITEIMPLNIKSLTGGFLMALQSLLSFLLVFFYDHMVKGLGTSGYFYVSSIAMLGLALYVQIMLFETKGRSLDEIFIQMNKSKRSKGAFSKNAPENCENL</sequence>
<feature type="transmembrane region" description="Helical" evidence="8">
    <location>
        <begin position="406"/>
        <end position="426"/>
    </location>
</feature>
<evidence type="ECO:0000256" key="7">
    <source>
        <dbReference type="ARBA" id="ARBA00023136"/>
    </source>
</evidence>
<comment type="subcellular location">
    <subcellularLocation>
        <location evidence="1">Cell membrane</location>
        <topology evidence="1">Multi-pass membrane protein</topology>
    </subcellularLocation>
</comment>
<protein>
    <recommendedName>
        <fullName evidence="9">Major facilitator superfamily (MFS) profile domain-containing protein</fullName>
    </recommendedName>
</protein>
<dbReference type="InterPro" id="IPR020846">
    <property type="entry name" value="MFS_dom"/>
</dbReference>
<dbReference type="PANTHER" id="PTHR48021:SF47">
    <property type="entry name" value="GH17672P"/>
    <property type="match status" value="1"/>
</dbReference>
<dbReference type="Gene3D" id="1.20.1250.20">
    <property type="entry name" value="MFS general substrate transporter like domains"/>
    <property type="match status" value="1"/>
</dbReference>
<evidence type="ECO:0000256" key="1">
    <source>
        <dbReference type="ARBA" id="ARBA00004651"/>
    </source>
</evidence>
<feature type="transmembrane region" description="Helical" evidence="8">
    <location>
        <begin position="140"/>
        <end position="161"/>
    </location>
</feature>
<evidence type="ECO:0000256" key="2">
    <source>
        <dbReference type="ARBA" id="ARBA00022448"/>
    </source>
</evidence>
<keyword evidence="2" id="KW-0813">Transport</keyword>
<gene>
    <name evidence="10" type="ORF">D910_01191</name>
</gene>
<feature type="transmembrane region" description="Helical" evidence="8">
    <location>
        <begin position="374"/>
        <end position="394"/>
    </location>
</feature>
<evidence type="ECO:0000259" key="9">
    <source>
        <dbReference type="PROSITE" id="PS50850"/>
    </source>
</evidence>
<dbReference type="Proteomes" id="UP000030742">
    <property type="component" value="Unassembled WGS sequence"/>
</dbReference>
<feature type="transmembrane region" description="Helical" evidence="8">
    <location>
        <begin position="107"/>
        <end position="128"/>
    </location>
</feature>
<dbReference type="GO" id="GO:0005886">
    <property type="term" value="C:plasma membrane"/>
    <property type="evidence" value="ECO:0007669"/>
    <property type="project" value="UniProtKB-SubCell"/>
</dbReference>
<reference evidence="10 11" key="1">
    <citation type="journal article" date="2013" name="Genome Biol.">
        <title>Draft genome of the mountain pine beetle, Dendroctonus ponderosae Hopkins, a major forest pest.</title>
        <authorList>
            <person name="Keeling C.I."/>
            <person name="Yuen M.M."/>
            <person name="Liao N.Y."/>
            <person name="Docking T.R."/>
            <person name="Chan S.K."/>
            <person name="Taylor G.A."/>
            <person name="Palmquist D.L."/>
            <person name="Jackman S.D."/>
            <person name="Nguyen A."/>
            <person name="Li M."/>
            <person name="Henderson H."/>
            <person name="Janes J.K."/>
            <person name="Zhao Y."/>
            <person name="Pandoh P."/>
            <person name="Moore R."/>
            <person name="Sperling F.A."/>
            <person name="Huber D.P."/>
            <person name="Birol I."/>
            <person name="Jones S.J."/>
            <person name="Bohlmann J."/>
        </authorList>
    </citation>
    <scope>NUCLEOTIDE SEQUENCE</scope>
</reference>
<name>U4UUD1_DENPD</name>
<evidence type="ECO:0000313" key="11">
    <source>
        <dbReference type="Proteomes" id="UP000030742"/>
    </source>
</evidence>
<keyword evidence="5 8" id="KW-0812">Transmembrane</keyword>
<dbReference type="OrthoDB" id="4142200at2759"/>